<proteinExistence type="predicted"/>
<evidence type="ECO:0000256" key="2">
    <source>
        <dbReference type="SAM" id="Phobius"/>
    </source>
</evidence>
<evidence type="ECO:0000313" key="5">
    <source>
        <dbReference type="EMBL" id="SCZ78010.1"/>
    </source>
</evidence>
<evidence type="ECO:0000256" key="1">
    <source>
        <dbReference type="SAM" id="Coils"/>
    </source>
</evidence>
<sequence length="319" mass="35623">MKKRLILLALIAILILSTMGCGSSADYDSSGSNAFYTKDVAEEGWADTATADTGIAEEKSVEAPAESGQEDLEGYDLSRKIVYTSNIGIESKKFDEDVANVKGLISSNGGYIQSSSQYGSAEYGNRDCHFTARIPAKSYDAFMTAVGSVGSMTSKYEDVQDITSEYVDVQARLKSLDTKMERLRELEAKAETVEELLQIEDRINDVQYQIESYTAQKRVYDDQVDYSTVDITIEEVATFTEVKADTAWNRFVDAAKDSCSGFITFLQDFVIALIYIFPYALIIVVIIFIIAFIRRKKGKGPLFKYKKKKKEQEATNTEK</sequence>
<dbReference type="Proteomes" id="UP000199428">
    <property type="component" value="Unassembled WGS sequence"/>
</dbReference>
<organism evidence="5 6">
    <name type="scientific">Pseudobutyrivibrio xylanivorans</name>
    <dbReference type="NCBI Taxonomy" id="185007"/>
    <lineage>
        <taxon>Bacteria</taxon>
        <taxon>Bacillati</taxon>
        <taxon>Bacillota</taxon>
        <taxon>Clostridia</taxon>
        <taxon>Lachnospirales</taxon>
        <taxon>Lachnospiraceae</taxon>
        <taxon>Pseudobutyrivibrio</taxon>
    </lineage>
</organism>
<accession>A0A1G5RW98</accession>
<dbReference type="AlphaFoldDB" id="A0A1G5RW98"/>
<keyword evidence="3" id="KW-0732">Signal</keyword>
<evidence type="ECO:0000313" key="6">
    <source>
        <dbReference type="Proteomes" id="UP000199428"/>
    </source>
</evidence>
<name>A0A1G5RW98_PSEXY</name>
<feature type="signal peptide" evidence="3">
    <location>
        <begin position="1"/>
        <end position="24"/>
    </location>
</feature>
<gene>
    <name evidence="5" type="ORF">SAMN02910350_01056</name>
</gene>
<dbReference type="InterPro" id="IPR025645">
    <property type="entry name" value="DUF4349"/>
</dbReference>
<evidence type="ECO:0000256" key="3">
    <source>
        <dbReference type="SAM" id="SignalP"/>
    </source>
</evidence>
<keyword evidence="2" id="KW-0812">Transmembrane</keyword>
<feature type="chain" id="PRO_5039295098" description="DUF4349 domain-containing protein" evidence="3">
    <location>
        <begin position="25"/>
        <end position="319"/>
    </location>
</feature>
<keyword evidence="2" id="KW-1133">Transmembrane helix</keyword>
<feature type="transmembrane region" description="Helical" evidence="2">
    <location>
        <begin position="269"/>
        <end position="293"/>
    </location>
</feature>
<protein>
    <recommendedName>
        <fullName evidence="4">DUF4349 domain-containing protein</fullName>
    </recommendedName>
</protein>
<feature type="domain" description="DUF4349" evidence="4">
    <location>
        <begin position="79"/>
        <end position="289"/>
    </location>
</feature>
<dbReference type="Pfam" id="PF14257">
    <property type="entry name" value="DUF4349"/>
    <property type="match status" value="1"/>
</dbReference>
<dbReference type="EMBL" id="FMWK01000004">
    <property type="protein sequence ID" value="SCZ78010.1"/>
    <property type="molecule type" value="Genomic_DNA"/>
</dbReference>
<keyword evidence="2" id="KW-0472">Membrane</keyword>
<feature type="coiled-coil region" evidence="1">
    <location>
        <begin position="166"/>
        <end position="216"/>
    </location>
</feature>
<evidence type="ECO:0000259" key="4">
    <source>
        <dbReference type="Pfam" id="PF14257"/>
    </source>
</evidence>
<keyword evidence="1" id="KW-0175">Coiled coil</keyword>
<dbReference type="PROSITE" id="PS51257">
    <property type="entry name" value="PROKAR_LIPOPROTEIN"/>
    <property type="match status" value="1"/>
</dbReference>
<reference evidence="5 6" key="1">
    <citation type="submission" date="2016-10" db="EMBL/GenBank/DDBJ databases">
        <authorList>
            <person name="de Groot N.N."/>
        </authorList>
    </citation>
    <scope>NUCLEOTIDE SEQUENCE [LARGE SCALE GENOMIC DNA]</scope>
    <source>
        <strain evidence="5 6">DSM 10317</strain>
    </source>
</reference>
<dbReference type="RefSeq" id="WP_090161897.1">
    <property type="nucleotide sequence ID" value="NZ_FMWK01000004.1"/>
</dbReference>